<evidence type="ECO:0000256" key="1">
    <source>
        <dbReference type="SAM" id="MobiDB-lite"/>
    </source>
</evidence>
<comment type="caution">
    <text evidence="2">The sequence shown here is derived from an EMBL/GenBank/DDBJ whole genome shotgun (WGS) entry which is preliminary data.</text>
</comment>
<protein>
    <submittedName>
        <fullName evidence="2">Uncharacterized protein</fullName>
    </submittedName>
</protein>
<accession>A0A8X6QLT8</accession>
<dbReference type="AlphaFoldDB" id="A0A8X6QLT8"/>
<dbReference type="Proteomes" id="UP000887013">
    <property type="component" value="Unassembled WGS sequence"/>
</dbReference>
<proteinExistence type="predicted"/>
<name>A0A8X6QLT8_NEPPI</name>
<organism evidence="2 3">
    <name type="scientific">Nephila pilipes</name>
    <name type="common">Giant wood spider</name>
    <name type="synonym">Nephila maculata</name>
    <dbReference type="NCBI Taxonomy" id="299642"/>
    <lineage>
        <taxon>Eukaryota</taxon>
        <taxon>Metazoa</taxon>
        <taxon>Ecdysozoa</taxon>
        <taxon>Arthropoda</taxon>
        <taxon>Chelicerata</taxon>
        <taxon>Arachnida</taxon>
        <taxon>Araneae</taxon>
        <taxon>Araneomorphae</taxon>
        <taxon>Entelegynae</taxon>
        <taxon>Araneoidea</taxon>
        <taxon>Nephilidae</taxon>
        <taxon>Nephila</taxon>
    </lineage>
</organism>
<reference evidence="2" key="1">
    <citation type="submission" date="2020-08" db="EMBL/GenBank/DDBJ databases">
        <title>Multicomponent nature underlies the extraordinary mechanical properties of spider dragline silk.</title>
        <authorList>
            <person name="Kono N."/>
            <person name="Nakamura H."/>
            <person name="Mori M."/>
            <person name="Yoshida Y."/>
            <person name="Ohtoshi R."/>
            <person name="Malay A.D."/>
            <person name="Moran D.A.P."/>
            <person name="Tomita M."/>
            <person name="Numata K."/>
            <person name="Arakawa K."/>
        </authorList>
    </citation>
    <scope>NUCLEOTIDE SEQUENCE</scope>
</reference>
<dbReference type="EMBL" id="BMAW01033804">
    <property type="protein sequence ID" value="GFU31963.1"/>
    <property type="molecule type" value="Genomic_DNA"/>
</dbReference>
<evidence type="ECO:0000313" key="2">
    <source>
        <dbReference type="EMBL" id="GFU31963.1"/>
    </source>
</evidence>
<gene>
    <name evidence="2" type="ORF">NPIL_149091</name>
</gene>
<keyword evidence="3" id="KW-1185">Reference proteome</keyword>
<evidence type="ECO:0000313" key="3">
    <source>
        <dbReference type="Proteomes" id="UP000887013"/>
    </source>
</evidence>
<feature type="region of interest" description="Disordered" evidence="1">
    <location>
        <begin position="31"/>
        <end position="51"/>
    </location>
</feature>
<sequence length="95" mass="11020">MMSWKRRFSTGELREPAIKIRGFSKPISGVLPTGRSISGMGKKQKPWINRDKESRNLEHLRNFLHQEIKGEEMVNLALTGFTSNQNSRRNFKMNS</sequence>